<evidence type="ECO:0000313" key="3">
    <source>
        <dbReference type="Proteomes" id="UP001206595"/>
    </source>
</evidence>
<dbReference type="AlphaFoldDB" id="A0AAD5HB31"/>
<gene>
    <name evidence="2" type="ORF">K450DRAFT_250468</name>
</gene>
<reference evidence="2" key="1">
    <citation type="submission" date="2021-06" db="EMBL/GenBank/DDBJ databases">
        <authorList>
            <consortium name="DOE Joint Genome Institute"/>
            <person name="Mondo S.J."/>
            <person name="Amses K.R."/>
            <person name="Simmons D.R."/>
            <person name="Longcore J.E."/>
            <person name="Seto K."/>
            <person name="Alves G.H."/>
            <person name="Bonds A.E."/>
            <person name="Quandt C.A."/>
            <person name="Davis W.J."/>
            <person name="Chang Y."/>
            <person name="Letcher P.M."/>
            <person name="Powell M.J."/>
            <person name="Kuo A."/>
            <person name="Labutti K."/>
            <person name="Pangilinan J."/>
            <person name="Andreopoulos W."/>
            <person name="Tritt A."/>
            <person name="Riley R."/>
            <person name="Hundley H."/>
            <person name="Johnson J."/>
            <person name="Lipzen A."/>
            <person name="Barry K."/>
            <person name="Berbee M.L."/>
            <person name="Buchler N.E."/>
            <person name="Grigoriev I.V."/>
            <person name="Spatafora J.W."/>
            <person name="Stajich J.E."/>
            <person name="James T.Y."/>
        </authorList>
    </citation>
    <scope>NUCLEOTIDE SEQUENCE</scope>
    <source>
        <strain evidence="2">AG</strain>
    </source>
</reference>
<feature type="compositionally biased region" description="Acidic residues" evidence="1">
    <location>
        <begin position="66"/>
        <end position="79"/>
    </location>
</feature>
<organism evidence="2 3">
    <name type="scientific">Umbelopsis ramanniana AG</name>
    <dbReference type="NCBI Taxonomy" id="1314678"/>
    <lineage>
        <taxon>Eukaryota</taxon>
        <taxon>Fungi</taxon>
        <taxon>Fungi incertae sedis</taxon>
        <taxon>Mucoromycota</taxon>
        <taxon>Mucoromycotina</taxon>
        <taxon>Umbelopsidomycetes</taxon>
        <taxon>Umbelopsidales</taxon>
        <taxon>Umbelopsidaceae</taxon>
        <taxon>Umbelopsis</taxon>
    </lineage>
</organism>
<comment type="caution">
    <text evidence="2">The sequence shown here is derived from an EMBL/GenBank/DDBJ whole genome shotgun (WGS) entry which is preliminary data.</text>
</comment>
<protein>
    <submittedName>
        <fullName evidence="2">Uncharacterized protein</fullName>
    </submittedName>
</protein>
<reference evidence="2" key="2">
    <citation type="journal article" date="2022" name="Proc. Natl. Acad. Sci. U.S.A.">
        <title>Diploid-dominant life cycles characterize the early evolution of Fungi.</title>
        <authorList>
            <person name="Amses K.R."/>
            <person name="Simmons D.R."/>
            <person name="Longcore J.E."/>
            <person name="Mondo S.J."/>
            <person name="Seto K."/>
            <person name="Jeronimo G.H."/>
            <person name="Bonds A.E."/>
            <person name="Quandt C.A."/>
            <person name="Davis W.J."/>
            <person name="Chang Y."/>
            <person name="Federici B.A."/>
            <person name="Kuo A."/>
            <person name="LaButti K."/>
            <person name="Pangilinan J."/>
            <person name="Andreopoulos W."/>
            <person name="Tritt A."/>
            <person name="Riley R."/>
            <person name="Hundley H."/>
            <person name="Johnson J."/>
            <person name="Lipzen A."/>
            <person name="Barry K."/>
            <person name="Lang B.F."/>
            <person name="Cuomo C.A."/>
            <person name="Buchler N.E."/>
            <person name="Grigoriev I.V."/>
            <person name="Spatafora J.W."/>
            <person name="Stajich J.E."/>
            <person name="James T.Y."/>
        </authorList>
    </citation>
    <scope>NUCLEOTIDE SEQUENCE</scope>
    <source>
        <strain evidence="2">AG</strain>
    </source>
</reference>
<feature type="region of interest" description="Disordered" evidence="1">
    <location>
        <begin position="37"/>
        <end position="82"/>
    </location>
</feature>
<name>A0AAD5HB31_UMBRA</name>
<dbReference type="GeneID" id="75915908"/>
<evidence type="ECO:0000256" key="1">
    <source>
        <dbReference type="SAM" id="MobiDB-lite"/>
    </source>
</evidence>
<dbReference type="EMBL" id="MU620937">
    <property type="protein sequence ID" value="KAI8577710.1"/>
    <property type="molecule type" value="Genomic_DNA"/>
</dbReference>
<feature type="compositionally biased region" description="Basic and acidic residues" evidence="1">
    <location>
        <begin position="47"/>
        <end position="62"/>
    </location>
</feature>
<dbReference type="Proteomes" id="UP001206595">
    <property type="component" value="Unassembled WGS sequence"/>
</dbReference>
<keyword evidence="3" id="KW-1185">Reference proteome</keyword>
<dbReference type="RefSeq" id="XP_051442714.1">
    <property type="nucleotide sequence ID" value="XM_051590565.1"/>
</dbReference>
<feature type="region of interest" description="Disordered" evidence="1">
    <location>
        <begin position="209"/>
        <end position="233"/>
    </location>
</feature>
<evidence type="ECO:0000313" key="2">
    <source>
        <dbReference type="EMBL" id="KAI8577710.1"/>
    </source>
</evidence>
<proteinExistence type="predicted"/>
<sequence length="233" mass="26548">MSMQASDMPLAFVETVSHTESQGVQLDAADFPALPKDPEWELINTGDADHDLDVVPTTKERQTTSSDEDEQDDNDDDGWIEYAPRPVPLSYVQIASKVTAPGPSPRQLMPKRIWNSKNKQIQNSPSPLLNEEEEEEATDELMYLAKDKGSQRLHDQTVRKTRDRKMISESRYHLTDGRERFVNSDILILPGNMKRRNHELMKSWKWLSKVGKRDSGRGERKKKASGAIPDYAV</sequence>
<accession>A0AAD5HB31</accession>